<sequence>MDDKSQNYRIMAQGVLALLTRTRPEWEARYAKLLPDYETLQQALAEVDTQAQARSSTGTAGYTSAKDAAETAALDAALVVVNGLRTLQLDTPRPALAKVAAYSPSALTKLRDQAQADALIEIGTVAAPLAAELAAELITADQLTRQRDTAAAFAAMVGVARTQTVAGAAARRQALDHLAEARAALERLDVRMPNLRPFLPELVAQYEQQRRVIDAGS</sequence>
<dbReference type="EMBL" id="FNOV01000006">
    <property type="protein sequence ID" value="SDY21577.1"/>
    <property type="molecule type" value="Genomic_DNA"/>
</dbReference>
<keyword evidence="2" id="KW-1185">Reference proteome</keyword>
<protein>
    <submittedName>
        <fullName evidence="1">Uncharacterized protein</fullName>
    </submittedName>
</protein>
<dbReference type="Proteomes" id="UP000199249">
    <property type="component" value="Unassembled WGS sequence"/>
</dbReference>
<dbReference type="RefSeq" id="WP_092739994.1">
    <property type="nucleotide sequence ID" value="NZ_FNOV01000006.1"/>
</dbReference>
<dbReference type="AlphaFoldDB" id="A0A1H3I1I1"/>
<evidence type="ECO:0000313" key="1">
    <source>
        <dbReference type="EMBL" id="SDY21577.1"/>
    </source>
</evidence>
<organism evidence="1 2">
    <name type="scientific">Hymenobacter psychrophilus</name>
    <dbReference type="NCBI Taxonomy" id="651662"/>
    <lineage>
        <taxon>Bacteria</taxon>
        <taxon>Pseudomonadati</taxon>
        <taxon>Bacteroidota</taxon>
        <taxon>Cytophagia</taxon>
        <taxon>Cytophagales</taxon>
        <taxon>Hymenobacteraceae</taxon>
        <taxon>Hymenobacter</taxon>
    </lineage>
</organism>
<gene>
    <name evidence="1" type="ORF">SAMN04488069_106245</name>
</gene>
<proteinExistence type="predicted"/>
<reference evidence="2" key="1">
    <citation type="submission" date="2016-10" db="EMBL/GenBank/DDBJ databases">
        <authorList>
            <person name="Varghese N."/>
            <person name="Submissions S."/>
        </authorList>
    </citation>
    <scope>NUCLEOTIDE SEQUENCE [LARGE SCALE GENOMIC DNA]</scope>
    <source>
        <strain evidence="2">CGMCC 1.8975</strain>
    </source>
</reference>
<accession>A0A1H3I1I1</accession>
<evidence type="ECO:0000313" key="2">
    <source>
        <dbReference type="Proteomes" id="UP000199249"/>
    </source>
</evidence>
<name>A0A1H3I1I1_9BACT</name>
<dbReference type="OrthoDB" id="879849at2"/>